<dbReference type="GO" id="GO:0005576">
    <property type="term" value="C:extracellular region"/>
    <property type="evidence" value="ECO:0007669"/>
    <property type="project" value="UniProtKB-SubCell"/>
</dbReference>
<dbReference type="STRING" id="70667.A0A3P7D941"/>
<keyword evidence="6" id="KW-1185">Reference proteome</keyword>
<accession>A0A3P7D941</accession>
<keyword evidence="2" id="KW-0964">Secreted</keyword>
<dbReference type="Proteomes" id="UP000275846">
    <property type="component" value="Unassembled WGS sequence"/>
</dbReference>
<dbReference type="GO" id="GO:0005581">
    <property type="term" value="C:collagen trimer"/>
    <property type="evidence" value="ECO:0007669"/>
    <property type="project" value="UniProtKB-KW"/>
</dbReference>
<sequence>MDLTAGYFKFEPSRTRRSADPMEDIKDPDANLFPNNVPAIGTVLRRLYARMETLDKAVKNYRRPIGTQSFPARHCQELMEISKAPMGPVSGEYWIDPNLGSSRDAFKVDCRFDHTSGIAKTCVPATAASKAFRLSSLKKPESSSAWWMSSLIQEGGNGTERLFYVPRSQMNFLQLLHHRAEQSITVMCRKSVVYYDNANKNFNSAADLLLSNGQVVNTHLHRRVRGESGTSHFEIKVKDGCADRSESGGTATFDLTAKNPEYLPVLDMKMVDFGDESQLLGYYVDAVCFS</sequence>
<dbReference type="InterPro" id="IPR000885">
    <property type="entry name" value="Fib_collagen_C"/>
</dbReference>
<protein>
    <recommendedName>
        <fullName evidence="4">Fibrillar collagen NC1 domain-containing protein</fullName>
    </recommendedName>
</protein>
<dbReference type="GO" id="GO:0005201">
    <property type="term" value="F:extracellular matrix structural constituent"/>
    <property type="evidence" value="ECO:0007669"/>
    <property type="project" value="InterPro"/>
</dbReference>
<dbReference type="EMBL" id="UYSU01039610">
    <property type="protein sequence ID" value="VDM01497.1"/>
    <property type="molecule type" value="Genomic_DNA"/>
</dbReference>
<dbReference type="SMART" id="SM00038">
    <property type="entry name" value="COLFI"/>
    <property type="match status" value="1"/>
</dbReference>
<comment type="subcellular location">
    <subcellularLocation>
        <location evidence="1">Secreted</location>
    </subcellularLocation>
</comment>
<feature type="domain" description="Fibrillar collagen NC1" evidence="4">
    <location>
        <begin position="45"/>
        <end position="290"/>
    </location>
</feature>
<evidence type="ECO:0000256" key="1">
    <source>
        <dbReference type="ARBA" id="ARBA00004613"/>
    </source>
</evidence>
<evidence type="ECO:0000256" key="2">
    <source>
        <dbReference type="ARBA" id="ARBA00022525"/>
    </source>
</evidence>
<dbReference type="AlphaFoldDB" id="A0A3P7D941"/>
<proteinExistence type="predicted"/>
<dbReference type="Pfam" id="PF01410">
    <property type="entry name" value="COLFI"/>
    <property type="match status" value="1"/>
</dbReference>
<dbReference type="Gene3D" id="2.60.120.1000">
    <property type="match status" value="1"/>
</dbReference>
<organism evidence="5 6">
    <name type="scientific">Schistocephalus solidus</name>
    <name type="common">Tapeworm</name>
    <dbReference type="NCBI Taxonomy" id="70667"/>
    <lineage>
        <taxon>Eukaryota</taxon>
        <taxon>Metazoa</taxon>
        <taxon>Spiralia</taxon>
        <taxon>Lophotrochozoa</taxon>
        <taxon>Platyhelminthes</taxon>
        <taxon>Cestoda</taxon>
        <taxon>Eucestoda</taxon>
        <taxon>Diphyllobothriidea</taxon>
        <taxon>Diphyllobothriidae</taxon>
        <taxon>Schistocephalus</taxon>
    </lineage>
</organism>
<name>A0A3P7D941_SCHSO</name>
<evidence type="ECO:0000259" key="4">
    <source>
        <dbReference type="PROSITE" id="PS51461"/>
    </source>
</evidence>
<dbReference type="PROSITE" id="PS51461">
    <property type="entry name" value="NC1_FIB"/>
    <property type="match status" value="1"/>
</dbReference>
<reference evidence="5 6" key="1">
    <citation type="submission" date="2018-11" db="EMBL/GenBank/DDBJ databases">
        <authorList>
            <consortium name="Pathogen Informatics"/>
        </authorList>
    </citation>
    <scope>NUCLEOTIDE SEQUENCE [LARGE SCALE GENOMIC DNA]</scope>
    <source>
        <strain evidence="5 6">NST_G2</strain>
    </source>
</reference>
<evidence type="ECO:0000256" key="3">
    <source>
        <dbReference type="ARBA" id="ARBA00023119"/>
    </source>
</evidence>
<dbReference type="OrthoDB" id="8939548at2759"/>
<gene>
    <name evidence="5" type="ORF">SSLN_LOCUS15111</name>
</gene>
<evidence type="ECO:0000313" key="5">
    <source>
        <dbReference type="EMBL" id="VDM01497.1"/>
    </source>
</evidence>
<keyword evidence="3" id="KW-0176">Collagen</keyword>
<evidence type="ECO:0000313" key="6">
    <source>
        <dbReference type="Proteomes" id="UP000275846"/>
    </source>
</evidence>